<organism evidence="1 2">
    <name type="scientific">Flavipsychrobacter stenotrophus</name>
    <dbReference type="NCBI Taxonomy" id="2077091"/>
    <lineage>
        <taxon>Bacteria</taxon>
        <taxon>Pseudomonadati</taxon>
        <taxon>Bacteroidota</taxon>
        <taxon>Chitinophagia</taxon>
        <taxon>Chitinophagales</taxon>
        <taxon>Chitinophagaceae</taxon>
        <taxon>Flavipsychrobacter</taxon>
    </lineage>
</organism>
<evidence type="ECO:0000313" key="1">
    <source>
        <dbReference type="EMBL" id="PQJ08896.1"/>
    </source>
</evidence>
<evidence type="ECO:0000313" key="2">
    <source>
        <dbReference type="Proteomes" id="UP000239872"/>
    </source>
</evidence>
<reference evidence="1 2" key="1">
    <citation type="submission" date="2018-01" db="EMBL/GenBank/DDBJ databases">
        <title>A novel member of the phylum Bacteroidetes isolated from glacier ice.</title>
        <authorList>
            <person name="Liu Q."/>
            <person name="Xin Y.-H."/>
        </authorList>
    </citation>
    <scope>NUCLEOTIDE SEQUENCE [LARGE SCALE GENOMIC DNA]</scope>
    <source>
        <strain evidence="1 2">RB1R16</strain>
    </source>
</reference>
<dbReference type="OrthoDB" id="1117222at2"/>
<protein>
    <submittedName>
        <fullName evidence="1">DNA alkylation repair protein</fullName>
    </submittedName>
</protein>
<dbReference type="Pfam" id="PF08713">
    <property type="entry name" value="DNA_alkylation"/>
    <property type="match status" value="1"/>
</dbReference>
<dbReference type="Proteomes" id="UP000239872">
    <property type="component" value="Unassembled WGS sequence"/>
</dbReference>
<accession>A0A2S7SQQ7</accession>
<gene>
    <name evidence="1" type="ORF">CJD36_021755</name>
</gene>
<sequence length="235" mass="25715">MTVKEIMAELEAAGSESIKKILLKHGVKEPFFGVKIEYMKPIQKKIKMDYQLAKDLYATGNADAMYLAGLIADDAKMTKADLQMWVEQALSNNICEYTVSWVAAGSPHGYEIAMQWIESKEPHIASAGWSTLSNIPAIKVDADLDIAAYKPLLDRVVKTIHNADNRVRLKMNNFVIAIGSFIAPLTDDAIAAAKKIGAVEVNMNGTACKVPDIADYINKVKAKGALGKKKKTVKC</sequence>
<proteinExistence type="predicted"/>
<dbReference type="SUPFAM" id="SSF48371">
    <property type="entry name" value="ARM repeat"/>
    <property type="match status" value="1"/>
</dbReference>
<dbReference type="InterPro" id="IPR014825">
    <property type="entry name" value="DNA_alkylation"/>
</dbReference>
<comment type="caution">
    <text evidence="1">The sequence shown here is derived from an EMBL/GenBank/DDBJ whole genome shotgun (WGS) entry which is preliminary data.</text>
</comment>
<dbReference type="AlphaFoldDB" id="A0A2S7SQQ7"/>
<dbReference type="RefSeq" id="WP_105041324.1">
    <property type="nucleotide sequence ID" value="NZ_PPSL01000010.1"/>
</dbReference>
<dbReference type="InterPro" id="IPR016024">
    <property type="entry name" value="ARM-type_fold"/>
</dbReference>
<dbReference type="PANTHER" id="PTHR41291:SF1">
    <property type="entry name" value="DNA ALKYLATION REPAIR PROTEIN"/>
    <property type="match status" value="1"/>
</dbReference>
<dbReference type="EMBL" id="PPSL01000010">
    <property type="protein sequence ID" value="PQJ08896.1"/>
    <property type="molecule type" value="Genomic_DNA"/>
</dbReference>
<dbReference type="PANTHER" id="PTHR41291">
    <property type="entry name" value="DNA ALKYLATION REPAIR PROTEIN"/>
    <property type="match status" value="1"/>
</dbReference>
<keyword evidence="2" id="KW-1185">Reference proteome</keyword>
<name>A0A2S7SQQ7_9BACT</name>